<protein>
    <recommendedName>
        <fullName evidence="3">Heterokaryon incompatibility domain-containing protein</fullName>
    </recommendedName>
</protein>
<gene>
    <name evidence="1" type="ORF">D0865_08373</name>
</gene>
<dbReference type="PANTHER" id="PTHR24148">
    <property type="entry name" value="ANKYRIN REPEAT DOMAIN-CONTAINING PROTEIN 39 HOMOLOG-RELATED"/>
    <property type="match status" value="1"/>
</dbReference>
<dbReference type="PANTHER" id="PTHR24148:SF64">
    <property type="entry name" value="HETEROKARYON INCOMPATIBILITY DOMAIN-CONTAINING PROTEIN"/>
    <property type="match status" value="1"/>
</dbReference>
<proteinExistence type="predicted"/>
<dbReference type="EMBL" id="QWIN01000705">
    <property type="protein sequence ID" value="RMY47952.1"/>
    <property type="molecule type" value="Genomic_DNA"/>
</dbReference>
<reference evidence="1 2" key="1">
    <citation type="journal article" date="2018" name="BMC Genomics">
        <title>Genomic evidence for intraspecific hybridization in a clonal and extremely halotolerant yeast.</title>
        <authorList>
            <person name="Gostincar C."/>
            <person name="Stajich J.E."/>
            <person name="Zupancic J."/>
            <person name="Zalar P."/>
            <person name="Gunde-Cimerman N."/>
        </authorList>
    </citation>
    <scope>NUCLEOTIDE SEQUENCE [LARGE SCALE GENOMIC DNA]</scope>
    <source>
        <strain evidence="1 2">EXF-151</strain>
    </source>
</reference>
<dbReference type="AlphaFoldDB" id="A0A3M7C764"/>
<dbReference type="InterPro" id="IPR052895">
    <property type="entry name" value="HetReg/Transcr_Mod"/>
</dbReference>
<name>A0A3M7C764_HORWE</name>
<accession>A0A3M7C764</accession>
<evidence type="ECO:0000313" key="1">
    <source>
        <dbReference type="EMBL" id="RMY47952.1"/>
    </source>
</evidence>
<evidence type="ECO:0008006" key="3">
    <source>
        <dbReference type="Google" id="ProtNLM"/>
    </source>
</evidence>
<evidence type="ECO:0000313" key="2">
    <source>
        <dbReference type="Proteomes" id="UP000270230"/>
    </source>
</evidence>
<organism evidence="1 2">
    <name type="scientific">Hortaea werneckii</name>
    <name type="common">Black yeast</name>
    <name type="synonym">Cladosporium werneckii</name>
    <dbReference type="NCBI Taxonomy" id="91943"/>
    <lineage>
        <taxon>Eukaryota</taxon>
        <taxon>Fungi</taxon>
        <taxon>Dikarya</taxon>
        <taxon>Ascomycota</taxon>
        <taxon>Pezizomycotina</taxon>
        <taxon>Dothideomycetes</taxon>
        <taxon>Dothideomycetidae</taxon>
        <taxon>Mycosphaerellales</taxon>
        <taxon>Teratosphaeriaceae</taxon>
        <taxon>Hortaea</taxon>
    </lineage>
</organism>
<comment type="caution">
    <text evidence="1">The sequence shown here is derived from an EMBL/GenBank/DDBJ whole genome shotgun (WGS) entry which is preliminary data.</text>
</comment>
<dbReference type="OrthoDB" id="3678145at2759"/>
<dbReference type="Proteomes" id="UP000270230">
    <property type="component" value="Unassembled WGS sequence"/>
</dbReference>
<sequence length="556" mass="62271">MSAIYAASRGVLVWLGEDIPADIVAFTALAAYEEIEDDLEGEVMGTFFLHTFSEALKKMKGCACCNRQWPEGGPEGGATLVGRQWVSVIDGLLRKPYFSRLWVVQEVVSAGTYGRTTWIHCGTHFAKWEYLPRLCLYLARMTDRLEDSNSQDMTDRFDVCHEVFIRAIPSIFHCGQALEILALTSERQCHDPRDRIFALNAILALHTLETWQVDYTLDNGQVYRAFAEQCILHPWPQEGLGPSAPLALINTGNRGSSLLSAPSWVTPFGKKSVIAVNGSFLLMRGICFATITALGAETSSSWPWQSAHDFSIHAFTTWYSTCHKIAGDAFDSTTEFLNFLTCNLGEVPRNRSSHSLDNINEIEPILRLTTTSGYELDPILEAQNNQLLSSRIIPRSSQWFDDTNAIVPVLRRTSGYELDPILEAQNNQLLSNRIIPFMMSSQVDGLDRDRKIGDIVQDGRRDIGWLPKNANLGDRLCLFAGAPYPFVLRPLKNGHYTILGDAYLAKTTLVEALGGEVDRSLRKNDFGLSIQPCMDWNHDSPEMQQLIDKLEVIVLE</sequence>